<dbReference type="InterPro" id="IPR050091">
    <property type="entry name" value="PKS_NRPS_Biosynth_Enz"/>
</dbReference>
<dbReference type="Gene3D" id="3.30.70.3290">
    <property type="match status" value="1"/>
</dbReference>
<dbReference type="InterPro" id="IPR032088">
    <property type="entry name" value="SAT"/>
</dbReference>
<feature type="domain" description="PKS/mFAS DH" evidence="9">
    <location>
        <begin position="1327"/>
        <end position="1639"/>
    </location>
</feature>
<evidence type="ECO:0000259" key="8">
    <source>
        <dbReference type="PROSITE" id="PS52004"/>
    </source>
</evidence>
<dbReference type="GO" id="GO:0004312">
    <property type="term" value="F:fatty acid synthase activity"/>
    <property type="evidence" value="ECO:0007669"/>
    <property type="project" value="TreeGrafter"/>
</dbReference>
<dbReference type="InterPro" id="IPR014030">
    <property type="entry name" value="Ketoacyl_synth_N"/>
</dbReference>
<dbReference type="FunFam" id="3.10.129.110:FF:000001">
    <property type="entry name" value="Sterigmatocystin biosynthesis polyketide synthase"/>
    <property type="match status" value="1"/>
</dbReference>
<dbReference type="InterPro" id="IPR009081">
    <property type="entry name" value="PP-bd_ACP"/>
</dbReference>
<feature type="active site" description="Proton acceptor; for dehydratase activity" evidence="6">
    <location>
        <position position="1359"/>
    </location>
</feature>
<dbReference type="InterPro" id="IPR020806">
    <property type="entry name" value="PKS_PP-bd"/>
</dbReference>
<comment type="function">
    <text evidence="5">Non-reducing polyketide synthase; part of a gene cluster that mediates the biosynthesis of a yet unidentified natural product.</text>
</comment>
<dbReference type="CDD" id="cd00833">
    <property type="entry name" value="PKS"/>
    <property type="match status" value="1"/>
</dbReference>
<dbReference type="EMBL" id="CAOQHR010000003">
    <property type="protein sequence ID" value="CAI6332007.1"/>
    <property type="molecule type" value="Genomic_DNA"/>
</dbReference>
<evidence type="ECO:0000256" key="2">
    <source>
        <dbReference type="ARBA" id="ARBA00022553"/>
    </source>
</evidence>
<dbReference type="Pfam" id="PF16073">
    <property type="entry name" value="SAT"/>
    <property type="match status" value="1"/>
</dbReference>
<protein>
    <recommendedName>
        <fullName evidence="12">Non-reducing polyketide synthase</fullName>
    </recommendedName>
</protein>
<dbReference type="GO" id="GO:0044550">
    <property type="term" value="P:secondary metabolite biosynthetic process"/>
    <property type="evidence" value="ECO:0007669"/>
    <property type="project" value="UniProtKB-ARBA"/>
</dbReference>
<dbReference type="GO" id="GO:0004315">
    <property type="term" value="F:3-oxoacyl-[acyl-carrier-protein] synthase activity"/>
    <property type="evidence" value="ECO:0007669"/>
    <property type="project" value="InterPro"/>
</dbReference>
<feature type="active site" description="Proton donor; for dehydratase activity" evidence="6">
    <location>
        <position position="1550"/>
    </location>
</feature>
<dbReference type="GO" id="GO:0031177">
    <property type="term" value="F:phosphopantetheine binding"/>
    <property type="evidence" value="ECO:0007669"/>
    <property type="project" value="InterPro"/>
</dbReference>
<dbReference type="NCBIfam" id="TIGR04532">
    <property type="entry name" value="PT_fungal_PKS"/>
    <property type="match status" value="1"/>
</dbReference>
<dbReference type="Pfam" id="PF00109">
    <property type="entry name" value="ketoacyl-synt"/>
    <property type="match status" value="1"/>
</dbReference>
<dbReference type="PROSITE" id="PS52004">
    <property type="entry name" value="KS3_2"/>
    <property type="match status" value="1"/>
</dbReference>
<dbReference type="Pfam" id="PF00550">
    <property type="entry name" value="PP-binding"/>
    <property type="match status" value="1"/>
</dbReference>
<feature type="domain" description="Carrier" evidence="7">
    <location>
        <begin position="1714"/>
        <end position="1788"/>
    </location>
</feature>
<dbReference type="SUPFAM" id="SSF47336">
    <property type="entry name" value="ACP-like"/>
    <property type="match status" value="1"/>
</dbReference>
<evidence type="ECO:0008006" key="12">
    <source>
        <dbReference type="Google" id="ProtNLM"/>
    </source>
</evidence>
<keyword evidence="2" id="KW-0597">Phosphoprotein</keyword>
<evidence type="ECO:0000256" key="4">
    <source>
        <dbReference type="ARBA" id="ARBA00023268"/>
    </source>
</evidence>
<dbReference type="PANTHER" id="PTHR43775:SF37">
    <property type="entry name" value="SI:DKEY-61P9.11"/>
    <property type="match status" value="1"/>
</dbReference>
<dbReference type="SMART" id="SM00827">
    <property type="entry name" value="PKS_AT"/>
    <property type="match status" value="1"/>
</dbReference>
<dbReference type="InterPro" id="IPR030918">
    <property type="entry name" value="PT_fungal_PKS"/>
</dbReference>
<evidence type="ECO:0000256" key="3">
    <source>
        <dbReference type="ARBA" id="ARBA00022679"/>
    </source>
</evidence>
<dbReference type="InterPro" id="IPR014043">
    <property type="entry name" value="Acyl_transferase_dom"/>
</dbReference>
<dbReference type="PROSITE" id="PS50075">
    <property type="entry name" value="CARRIER"/>
    <property type="match status" value="1"/>
</dbReference>
<evidence type="ECO:0000256" key="5">
    <source>
        <dbReference type="ARBA" id="ARBA00055753"/>
    </source>
</evidence>
<evidence type="ECO:0000313" key="11">
    <source>
        <dbReference type="Proteomes" id="UP001152607"/>
    </source>
</evidence>
<dbReference type="FunFam" id="3.40.47.10:FF:000031">
    <property type="entry name" value="Sterigmatocystin biosynthesis polyketide synthase"/>
    <property type="match status" value="1"/>
</dbReference>
<keyword evidence="1" id="KW-0596">Phosphopantetheine</keyword>
<evidence type="ECO:0000259" key="9">
    <source>
        <dbReference type="PROSITE" id="PS52019"/>
    </source>
</evidence>
<dbReference type="InterPro" id="IPR016035">
    <property type="entry name" value="Acyl_Trfase/lysoPLipase"/>
</dbReference>
<dbReference type="Pfam" id="PF14765">
    <property type="entry name" value="PS-DH"/>
    <property type="match status" value="1"/>
</dbReference>
<reference evidence="10" key="1">
    <citation type="submission" date="2023-01" db="EMBL/GenBank/DDBJ databases">
        <authorList>
            <person name="Van Ghelder C."/>
            <person name="Rancurel C."/>
        </authorList>
    </citation>
    <scope>NUCLEOTIDE SEQUENCE</scope>
    <source>
        <strain evidence="10">CNCM I-4278</strain>
    </source>
</reference>
<dbReference type="InterPro" id="IPR049551">
    <property type="entry name" value="PKS_DH_C"/>
</dbReference>
<dbReference type="SUPFAM" id="SSF55048">
    <property type="entry name" value="Probable ACP-binding domain of malonyl-CoA ACP transacylase"/>
    <property type="match status" value="1"/>
</dbReference>
<dbReference type="InterPro" id="IPR042104">
    <property type="entry name" value="PKS_dehydratase_sf"/>
</dbReference>
<dbReference type="Pfam" id="PF02801">
    <property type="entry name" value="Ketoacyl-synt_C"/>
    <property type="match status" value="1"/>
</dbReference>
<keyword evidence="4" id="KW-0511">Multifunctional enzyme</keyword>
<dbReference type="Proteomes" id="UP001152607">
    <property type="component" value="Unassembled WGS sequence"/>
</dbReference>
<dbReference type="InterPro" id="IPR018201">
    <property type="entry name" value="Ketoacyl_synth_AS"/>
</dbReference>
<evidence type="ECO:0000256" key="1">
    <source>
        <dbReference type="ARBA" id="ARBA00022450"/>
    </source>
</evidence>
<dbReference type="OrthoDB" id="329835at2759"/>
<evidence type="ECO:0000259" key="7">
    <source>
        <dbReference type="PROSITE" id="PS50075"/>
    </source>
</evidence>
<dbReference type="PROSITE" id="PS52019">
    <property type="entry name" value="PKS_MFAS_DH"/>
    <property type="match status" value="1"/>
</dbReference>
<keyword evidence="11" id="KW-1185">Reference proteome</keyword>
<dbReference type="PANTHER" id="PTHR43775">
    <property type="entry name" value="FATTY ACID SYNTHASE"/>
    <property type="match status" value="1"/>
</dbReference>
<dbReference type="InterPro" id="IPR036736">
    <property type="entry name" value="ACP-like_sf"/>
</dbReference>
<gene>
    <name evidence="10" type="ORF">PDIGIT_LOCUS5036</name>
</gene>
<dbReference type="InterPro" id="IPR016039">
    <property type="entry name" value="Thiolase-like"/>
</dbReference>
<feature type="region of interest" description="C-terminal hotdog fold" evidence="6">
    <location>
        <begin position="1491"/>
        <end position="1639"/>
    </location>
</feature>
<accession>A0A9W4U979</accession>
<feature type="domain" description="Ketosynthase family 3 (KS3)" evidence="8">
    <location>
        <begin position="400"/>
        <end position="833"/>
    </location>
</feature>
<dbReference type="InterPro" id="IPR049900">
    <property type="entry name" value="PKS_mFAS_DH"/>
</dbReference>
<dbReference type="Pfam" id="PF00698">
    <property type="entry name" value="Acyl_transf_1"/>
    <property type="match status" value="1"/>
</dbReference>
<dbReference type="FunFam" id="1.10.1200.10:FF:000011">
    <property type="entry name" value="Sterigmatocystin biosynthesis polyketide synthase"/>
    <property type="match status" value="1"/>
</dbReference>
<dbReference type="Pfam" id="PF22621">
    <property type="entry name" value="CurL-like_PKS_C"/>
    <property type="match status" value="1"/>
</dbReference>
<dbReference type="Gene3D" id="3.10.129.110">
    <property type="entry name" value="Polyketide synthase dehydratase"/>
    <property type="match status" value="1"/>
</dbReference>
<dbReference type="InterPro" id="IPR014031">
    <property type="entry name" value="Ketoacyl_synth_C"/>
</dbReference>
<evidence type="ECO:0000256" key="6">
    <source>
        <dbReference type="PROSITE-ProRule" id="PRU01363"/>
    </source>
</evidence>
<feature type="region of interest" description="N-terminal hotdog fold" evidence="6">
    <location>
        <begin position="1327"/>
        <end position="1469"/>
    </location>
</feature>
<dbReference type="Gene3D" id="1.10.1200.10">
    <property type="entry name" value="ACP-like"/>
    <property type="match status" value="1"/>
</dbReference>
<name>A0A9W4U979_9PLEO</name>
<dbReference type="PROSITE" id="PS00606">
    <property type="entry name" value="KS3_1"/>
    <property type="match status" value="1"/>
</dbReference>
<keyword evidence="3" id="KW-0808">Transferase</keyword>
<dbReference type="InterPro" id="IPR020841">
    <property type="entry name" value="PKS_Beta-ketoAc_synthase_dom"/>
</dbReference>
<dbReference type="InterPro" id="IPR001227">
    <property type="entry name" value="Ac_transferase_dom_sf"/>
</dbReference>
<dbReference type="SUPFAM" id="SSF52151">
    <property type="entry name" value="FabD/lysophospholipase-like"/>
    <property type="match status" value="1"/>
</dbReference>
<comment type="caution">
    <text evidence="10">The sequence shown here is derived from an EMBL/GenBank/DDBJ whole genome shotgun (WGS) entry which is preliminary data.</text>
</comment>
<dbReference type="Gene3D" id="3.40.47.10">
    <property type="match status" value="1"/>
</dbReference>
<organism evidence="10 11">
    <name type="scientific">Periconia digitata</name>
    <dbReference type="NCBI Taxonomy" id="1303443"/>
    <lineage>
        <taxon>Eukaryota</taxon>
        <taxon>Fungi</taxon>
        <taxon>Dikarya</taxon>
        <taxon>Ascomycota</taxon>
        <taxon>Pezizomycotina</taxon>
        <taxon>Dothideomycetes</taxon>
        <taxon>Pleosporomycetidae</taxon>
        <taxon>Pleosporales</taxon>
        <taxon>Massarineae</taxon>
        <taxon>Periconiaceae</taxon>
        <taxon>Periconia</taxon>
    </lineage>
</organism>
<dbReference type="Gene3D" id="3.40.366.10">
    <property type="entry name" value="Malonyl-Coenzyme A Acyl Carrier Protein, domain 2"/>
    <property type="match status" value="1"/>
</dbReference>
<dbReference type="GO" id="GO:0006633">
    <property type="term" value="P:fatty acid biosynthetic process"/>
    <property type="evidence" value="ECO:0007669"/>
    <property type="project" value="InterPro"/>
</dbReference>
<evidence type="ECO:0000313" key="10">
    <source>
        <dbReference type="EMBL" id="CAI6332007.1"/>
    </source>
</evidence>
<proteinExistence type="predicted"/>
<dbReference type="SMART" id="SM00823">
    <property type="entry name" value="PKS_PP"/>
    <property type="match status" value="1"/>
</dbReference>
<dbReference type="FunFam" id="3.40.366.10:FF:000002">
    <property type="entry name" value="Probable polyketide synthase 2"/>
    <property type="match status" value="1"/>
</dbReference>
<dbReference type="SUPFAM" id="SSF53901">
    <property type="entry name" value="Thiolase-like"/>
    <property type="match status" value="1"/>
</dbReference>
<dbReference type="SMART" id="SM00825">
    <property type="entry name" value="PKS_KS"/>
    <property type="match status" value="1"/>
</dbReference>
<sequence>MKVIYLSNEYRLEELPDLFRQLHERSKSRDYPVLAKFLQDSTIAIRDEIRQLPTSLRLQIPTFETILTFIDFSDLRKGPLSGSVDGLLLCIAELGTHISRYESDPSAFNHANGNIYLAGLGIGLLTAPALSLAKTVFDIATIGVQVMRQAFRLGVLVHEVSQNLQHDDYEEDAPLESWAYVVPNVDASAVQKQLDTMHKAKSTFAKSTPEAARIFISAYSDTSVTISGPPGRLKNLFRMDDFFRDLRHIALPVYSGLCHAPHVYSDANVKTIVTTPSLQRINSMFTPQHPIFSTSTGQPFDATDALGLFEQIIKEILTKSIHWNKVKQSLRQIGEKNPKRGVQLQVFRTSMPFVELTEAFKKIPNLKQSVEELGIWINDKPRVLDDVDLDPSATDKHPTNQKIAIVGMSCRMPGGATDTERFWKLLEQGLDVHRKIPADRFDVDSHHDPTGKRMNTSITPYGCFIDEPGLFDAPFFNMSPREAQQTDPMQRLALVTAYEALERSGYVANRSASTDLHRTGTFYGQASDDYREVNSAQEISTYFIPGGCRAFGPGRINYFFKFSGPSYSIDTACSSSLATIQSACTALWANEIDMAVAGGTNVLTNSDAFAGLGNGHFLSKTPNACKTWDAEADGYCRADAVASIVLKRLDDAEKDNDNILGVILSAATNHSAEAVSITHPHAGHQAYLGTLVSNRAAINPLDVSFVEMHGTGTQAGDAEEIQSVTNVFAPSKKRRSAKNPLYIGAVKANVGHSEAAAGVTAVVKVLLMLQKNAIPPHVGIKNEINPRFHDIGKLNVRIPYEKTAWPREEGKKRLAVVNNFSAAGGNTCIAIEDAPVRKSHGIDSRPVHSVVVSAKSKVSLKGNLERMVAYLDANPSISLADLSYSTTARRYHHNHRVSATGSTIEQVKKQLSTALGAADSRKPVPSPPPIAFAFTGQGASYKSFNLELFHDSPYFRSQIMLLDDLARGQGFPSFIPVLDGSYPENHQHSPVITQLALCCTEIALARYMNSLGVRPDVVVGHSLGEYAALHVAGVISASDAVFLVGKRAQMLEARCRVGSHKMLAVRASVQMIEESVSGKDVSYEIACINGPKETVLSGPVERIDKLIPILEGSGYKCYSLDVAFAFHSAQIEEDLLDDFEELAKGVIYQAPAVPVISPLLNKVVFDEKTLNGNYMRRATRETVNFLAALETAQRIGTLDDDTTWIEIGPHPVCIGFVKSTLSPSTVLVPSLRRGENNWTTMANSLATLHCAGVPIAWNEFHAPFEKSLQLLDLPTYAWNDKNFWIQYHGDWALTKGNTYYDAEKAQQNQVPQQLSARVSGLSTSTVQNIIEEHFFGTSGTVKMQSDLAYPDFRAAAWGHKMNGCGVVTSSIHADIAYTMGEYLYHKLRPGNGSKDVKVDISNLQVFKGLVANSDPNTPQVIQVEIHTPDITSNRAQMSWYNVVSGTKHDEPFATAILMYGQATDWLASWSPLNHLIQSRIAQLDSLANSGVANRFSRSMAYLLFANNLVDYHDKYRGMTSVVLNEMEAYADVTLTQEKGGSWTVPPYFIDSVAHIAGFICNVSDAIDTKTNFCVTPGWQSMRFAKPLVAGAKYRSYVKMIPAPEDNTTYYGDVYISQDNEIMGVVKGIEFHRYPRILLSRFFSAPDDKKAPPVASAAPAAPKVVAPARTVPTVTAQEKSAPVTASATASTAIVPEEPKVNGVIAEEPAKGLNPDSITAKAFNIIAKESALDLADLTDDAQFANLGIDSLMSLVIAENFREQLGVVVSGSLFLEYPAIGDLRAWLEEYHG</sequence>
<dbReference type="InterPro" id="IPR016036">
    <property type="entry name" value="Malonyl_transacylase_ACP-bd"/>
</dbReference>